<accession>A0A4R2KZR3</accession>
<dbReference type="SUPFAM" id="SSF55166">
    <property type="entry name" value="Hedgehog/DD-peptidase"/>
    <property type="match status" value="1"/>
</dbReference>
<feature type="domain" description="Peptidase M15C" evidence="2">
    <location>
        <begin position="178"/>
        <end position="257"/>
    </location>
</feature>
<protein>
    <submittedName>
        <fullName evidence="3">D-alanyl-D-alanine carboxypeptidase-like protein</fullName>
    </submittedName>
</protein>
<dbReference type="RefSeq" id="WP_165916184.1">
    <property type="nucleotide sequence ID" value="NZ_SLWV01000002.1"/>
</dbReference>
<name>A0A4R2KZR3_9FIRM</name>
<sequence>MLFKKLIKFFFKISLMIILGLIVVSSIDPKMIEGKTKRYIDEKDQAAVEMDGNEVNDRLADTKQHELLYQKSIFTYQPLPQNIIDKIKGISWKKGAPATLESLAYVKVSYFGFDDKIHQGELIVHKEIAQEVTGIFKELYAAKFPIEKIKLIDEYGANDDLSMADNNTSSFCFREVEGSDGKLSKHSFGIAIDINPVQNPYIRKKKISPSEGEPYRDRLDIKKGMIVKDDVCYKAFKSRGWIWGGEWKTMKDYQHFQKNIVLK</sequence>
<gene>
    <name evidence="3" type="ORF">EV214_102152</name>
</gene>
<dbReference type="AlphaFoldDB" id="A0A4R2KZR3"/>
<dbReference type="InterPro" id="IPR039561">
    <property type="entry name" value="Peptidase_M15C"/>
</dbReference>
<evidence type="ECO:0000313" key="3">
    <source>
        <dbReference type="EMBL" id="TCO79433.1"/>
    </source>
</evidence>
<evidence type="ECO:0000313" key="4">
    <source>
        <dbReference type="Proteomes" id="UP000294919"/>
    </source>
</evidence>
<comment type="caution">
    <text evidence="3">The sequence shown here is derived from an EMBL/GenBank/DDBJ whole genome shotgun (WGS) entry which is preliminary data.</text>
</comment>
<proteinExistence type="predicted"/>
<organism evidence="3 4">
    <name type="scientific">Marinisporobacter balticus</name>
    <dbReference type="NCBI Taxonomy" id="2018667"/>
    <lineage>
        <taxon>Bacteria</taxon>
        <taxon>Bacillati</taxon>
        <taxon>Bacillota</taxon>
        <taxon>Clostridia</taxon>
        <taxon>Peptostreptococcales</taxon>
        <taxon>Thermotaleaceae</taxon>
        <taxon>Marinisporobacter</taxon>
    </lineage>
</organism>
<dbReference type="Proteomes" id="UP000294919">
    <property type="component" value="Unassembled WGS sequence"/>
</dbReference>
<keyword evidence="1" id="KW-1133">Transmembrane helix</keyword>
<dbReference type="InterPro" id="IPR009045">
    <property type="entry name" value="Zn_M74/Hedgehog-like"/>
</dbReference>
<dbReference type="GO" id="GO:0004180">
    <property type="term" value="F:carboxypeptidase activity"/>
    <property type="evidence" value="ECO:0007669"/>
    <property type="project" value="UniProtKB-KW"/>
</dbReference>
<feature type="transmembrane region" description="Helical" evidence="1">
    <location>
        <begin position="6"/>
        <end position="27"/>
    </location>
</feature>
<dbReference type="CDD" id="cd14845">
    <property type="entry name" value="L-Ala-D-Glu_peptidase_like"/>
    <property type="match status" value="1"/>
</dbReference>
<keyword evidence="3" id="KW-0121">Carboxypeptidase</keyword>
<dbReference type="EMBL" id="SLWV01000002">
    <property type="protein sequence ID" value="TCO79433.1"/>
    <property type="molecule type" value="Genomic_DNA"/>
</dbReference>
<dbReference type="Pfam" id="PF13539">
    <property type="entry name" value="Peptidase_M15_4"/>
    <property type="match status" value="1"/>
</dbReference>
<evidence type="ECO:0000256" key="1">
    <source>
        <dbReference type="SAM" id="Phobius"/>
    </source>
</evidence>
<keyword evidence="1" id="KW-0472">Membrane</keyword>
<reference evidence="3 4" key="1">
    <citation type="submission" date="2019-03" db="EMBL/GenBank/DDBJ databases">
        <title>Genomic Encyclopedia of Type Strains, Phase IV (KMG-IV): sequencing the most valuable type-strain genomes for metagenomic binning, comparative biology and taxonomic classification.</title>
        <authorList>
            <person name="Goeker M."/>
        </authorList>
    </citation>
    <scope>NUCLEOTIDE SEQUENCE [LARGE SCALE GENOMIC DNA]</scope>
    <source>
        <strain evidence="3 4">DSM 102940</strain>
    </source>
</reference>
<evidence type="ECO:0000259" key="2">
    <source>
        <dbReference type="Pfam" id="PF13539"/>
    </source>
</evidence>
<keyword evidence="3" id="KW-0645">Protease</keyword>
<keyword evidence="1" id="KW-0812">Transmembrane</keyword>
<dbReference type="Gene3D" id="3.30.1380.10">
    <property type="match status" value="1"/>
</dbReference>
<keyword evidence="4" id="KW-1185">Reference proteome</keyword>
<keyword evidence="3" id="KW-0378">Hydrolase</keyword>